<protein>
    <submittedName>
        <fullName evidence="1">Uncharacterized protein</fullName>
    </submittedName>
</protein>
<dbReference type="AlphaFoldDB" id="A0A508AZ53"/>
<comment type="caution">
    <text evidence="1">The sequence shown here is derived from an EMBL/GenBank/DDBJ whole genome shotgun (WGS) entry which is preliminary data.</text>
</comment>
<gene>
    <name evidence="1" type="ORF">FKV24_005790</name>
</gene>
<reference evidence="1 2" key="1">
    <citation type="submission" date="2019-10" db="EMBL/GenBank/DDBJ databases">
        <title>Lysobacter alkalisoli sp. nov., isolated from saline-alkaline soil.</title>
        <authorList>
            <person name="Sun J.-Q."/>
        </authorList>
    </citation>
    <scope>NUCLEOTIDE SEQUENCE [LARGE SCALE GENOMIC DNA]</scope>
    <source>
        <strain evidence="1 2">KCTC 42381</strain>
    </source>
</reference>
<proteinExistence type="predicted"/>
<accession>A0A508AZ53</accession>
<evidence type="ECO:0000313" key="1">
    <source>
        <dbReference type="EMBL" id="KAB8194409.1"/>
    </source>
</evidence>
<dbReference type="InterPro" id="IPR049973">
    <property type="entry name" value="STY0301-like"/>
</dbReference>
<evidence type="ECO:0000313" key="2">
    <source>
        <dbReference type="Proteomes" id="UP000320431"/>
    </source>
</evidence>
<sequence length="164" mass="18100">MSAVKQGGAVTMHYGYNGRGERVRPHQDCGTTRSVHVDLGQEGGEMPLVESMLVSALMIACPSAIRDNQGVSKIEGWNVRVAGGDRKLDYMEVFIGHPSRRRALRPIEENGSFVWSLGEDDVWVECRYRNSAVILFRSVGKVESCVFTRADPGRRIAAKGECNS</sequence>
<dbReference type="NCBIfam" id="NF042415">
    <property type="entry name" value="STY0301_fam"/>
    <property type="match status" value="1"/>
</dbReference>
<organism evidence="1 2">
    <name type="scientific">Marilutibacter maris</name>
    <dbReference type="NCBI Taxonomy" id="1605891"/>
    <lineage>
        <taxon>Bacteria</taxon>
        <taxon>Pseudomonadati</taxon>
        <taxon>Pseudomonadota</taxon>
        <taxon>Gammaproteobacteria</taxon>
        <taxon>Lysobacterales</taxon>
        <taxon>Lysobacteraceae</taxon>
        <taxon>Marilutibacter</taxon>
    </lineage>
</organism>
<name>A0A508AZ53_9GAMM</name>
<dbReference type="EMBL" id="VICD02000080">
    <property type="protein sequence ID" value="KAB8194409.1"/>
    <property type="molecule type" value="Genomic_DNA"/>
</dbReference>
<dbReference type="Proteomes" id="UP000320431">
    <property type="component" value="Unassembled WGS sequence"/>
</dbReference>